<evidence type="ECO:0000256" key="1">
    <source>
        <dbReference type="ARBA" id="ARBA00004141"/>
    </source>
</evidence>
<keyword evidence="3 5" id="KW-1133">Transmembrane helix</keyword>
<reference evidence="7 8" key="1">
    <citation type="submission" date="2016-10" db="EMBL/GenBank/DDBJ databases">
        <authorList>
            <person name="de Groot N.N."/>
        </authorList>
    </citation>
    <scope>NUCLEOTIDE SEQUENCE [LARGE SCALE GENOMIC DNA]</scope>
    <source>
        <strain evidence="7 8">DSM 13305</strain>
    </source>
</reference>
<dbReference type="STRING" id="112903.SAMN04490178_10758"/>
<dbReference type="AlphaFoldDB" id="A0A1H8TR61"/>
<proteinExistence type="predicted"/>
<dbReference type="RefSeq" id="WP_177173503.1">
    <property type="nucleotide sequence ID" value="NZ_FODY01000007.1"/>
</dbReference>
<feature type="transmembrane region" description="Helical" evidence="5">
    <location>
        <begin position="31"/>
        <end position="50"/>
    </location>
</feature>
<keyword evidence="2 5" id="KW-0812">Transmembrane</keyword>
<feature type="transmembrane region" description="Helical" evidence="5">
    <location>
        <begin position="161"/>
        <end position="187"/>
    </location>
</feature>
<evidence type="ECO:0000256" key="2">
    <source>
        <dbReference type="ARBA" id="ARBA00022692"/>
    </source>
</evidence>
<evidence type="ECO:0000259" key="6">
    <source>
        <dbReference type="Pfam" id="PF04893"/>
    </source>
</evidence>
<dbReference type="Proteomes" id="UP000198847">
    <property type="component" value="Unassembled WGS sequence"/>
</dbReference>
<sequence>MDTIFEQVYDVLFHPRAALQKIAERRPIGQALVIFLISVIIPMWAVYFGVKASGLPQAPGVMLVLELFGSLLFWLLGTAVWHLIAELFGGRGTALGLLAALGFAHFPRVLLVPLWVLSSLMPPGISAFLVTGSFLVILVWSLWLDVYAIKGTYQVSGAKAVLILLTPLLAGVAGMFIIMILLASAVIPWPPNL</sequence>
<evidence type="ECO:0000256" key="4">
    <source>
        <dbReference type="ARBA" id="ARBA00023136"/>
    </source>
</evidence>
<evidence type="ECO:0000313" key="8">
    <source>
        <dbReference type="Proteomes" id="UP000198847"/>
    </source>
</evidence>
<gene>
    <name evidence="7" type="ORF">SAMN04490178_10758</name>
</gene>
<keyword evidence="8" id="KW-1185">Reference proteome</keyword>
<accession>A0A1H8TR61</accession>
<dbReference type="GO" id="GO:0016020">
    <property type="term" value="C:membrane"/>
    <property type="evidence" value="ECO:0007669"/>
    <property type="project" value="UniProtKB-SubCell"/>
</dbReference>
<evidence type="ECO:0000256" key="5">
    <source>
        <dbReference type="SAM" id="Phobius"/>
    </source>
</evidence>
<organism evidence="7 8">
    <name type="scientific">Propionispora vibrioides</name>
    <dbReference type="NCBI Taxonomy" id="112903"/>
    <lineage>
        <taxon>Bacteria</taxon>
        <taxon>Bacillati</taxon>
        <taxon>Bacillota</taxon>
        <taxon>Negativicutes</taxon>
        <taxon>Selenomonadales</taxon>
        <taxon>Sporomusaceae</taxon>
        <taxon>Propionispora</taxon>
    </lineage>
</organism>
<evidence type="ECO:0000256" key="3">
    <source>
        <dbReference type="ARBA" id="ARBA00022989"/>
    </source>
</evidence>
<keyword evidence="4 5" id="KW-0472">Membrane</keyword>
<dbReference type="InterPro" id="IPR006977">
    <property type="entry name" value="Yip1_dom"/>
</dbReference>
<feature type="transmembrane region" description="Helical" evidence="5">
    <location>
        <begin position="62"/>
        <end position="83"/>
    </location>
</feature>
<feature type="domain" description="Yip1" evidence="6">
    <location>
        <begin position="10"/>
        <end position="177"/>
    </location>
</feature>
<comment type="subcellular location">
    <subcellularLocation>
        <location evidence="1">Membrane</location>
        <topology evidence="1">Multi-pass membrane protein</topology>
    </subcellularLocation>
</comment>
<protein>
    <submittedName>
        <fullName evidence="7">Yip1 domain-containing protein</fullName>
    </submittedName>
</protein>
<dbReference type="EMBL" id="FODY01000007">
    <property type="protein sequence ID" value="SEO93003.1"/>
    <property type="molecule type" value="Genomic_DNA"/>
</dbReference>
<evidence type="ECO:0000313" key="7">
    <source>
        <dbReference type="EMBL" id="SEO93003.1"/>
    </source>
</evidence>
<name>A0A1H8TR61_9FIRM</name>
<feature type="transmembrane region" description="Helical" evidence="5">
    <location>
        <begin position="95"/>
        <end position="116"/>
    </location>
</feature>
<dbReference type="Pfam" id="PF04893">
    <property type="entry name" value="Yip1"/>
    <property type="match status" value="1"/>
</dbReference>
<feature type="transmembrane region" description="Helical" evidence="5">
    <location>
        <begin position="128"/>
        <end position="149"/>
    </location>
</feature>